<evidence type="ECO:0000256" key="6">
    <source>
        <dbReference type="SAM" id="SignalP"/>
    </source>
</evidence>
<dbReference type="Pfam" id="PF00691">
    <property type="entry name" value="OmpA"/>
    <property type="match status" value="1"/>
</dbReference>
<gene>
    <name evidence="8" type="ordered locus">Palpr_0839</name>
</gene>
<dbReference type="GO" id="GO:0005509">
    <property type="term" value="F:calcium ion binding"/>
    <property type="evidence" value="ECO:0007669"/>
    <property type="project" value="InterPro"/>
</dbReference>
<dbReference type="GO" id="GO:0007155">
    <property type="term" value="P:cell adhesion"/>
    <property type="evidence" value="ECO:0007669"/>
    <property type="project" value="InterPro"/>
</dbReference>
<dbReference type="InterPro" id="IPR043781">
    <property type="entry name" value="DUF5723"/>
</dbReference>
<evidence type="ECO:0000259" key="7">
    <source>
        <dbReference type="PROSITE" id="PS51123"/>
    </source>
</evidence>
<feature type="chain" id="PRO_5003186805" evidence="6">
    <location>
        <begin position="25"/>
        <end position="817"/>
    </location>
</feature>
<dbReference type="PRINTS" id="PR01021">
    <property type="entry name" value="OMPADOMAIN"/>
</dbReference>
<dbReference type="STRING" id="694427.Palpr_0839"/>
<evidence type="ECO:0000313" key="8">
    <source>
        <dbReference type="EMBL" id="ADQ78991.1"/>
    </source>
</evidence>
<organism evidence="8 9">
    <name type="scientific">Paludibacter propionicigenes (strain DSM 17365 / JCM 13257 / WB4)</name>
    <dbReference type="NCBI Taxonomy" id="694427"/>
    <lineage>
        <taxon>Bacteria</taxon>
        <taxon>Pseudomonadati</taxon>
        <taxon>Bacteroidota</taxon>
        <taxon>Bacteroidia</taxon>
        <taxon>Bacteroidales</taxon>
        <taxon>Paludibacteraceae</taxon>
        <taxon>Paludibacter</taxon>
    </lineage>
</organism>
<dbReference type="RefSeq" id="WP_013444360.1">
    <property type="nucleotide sequence ID" value="NC_014734.1"/>
</dbReference>
<dbReference type="InterPro" id="IPR036737">
    <property type="entry name" value="OmpA-like_sf"/>
</dbReference>
<dbReference type="SUPFAM" id="SSF103088">
    <property type="entry name" value="OmpA-like"/>
    <property type="match status" value="1"/>
</dbReference>
<name>E4T2P7_PALPW</name>
<dbReference type="KEGG" id="ppn:Palpr_0839"/>
<evidence type="ECO:0000256" key="2">
    <source>
        <dbReference type="ARBA" id="ARBA00022729"/>
    </source>
</evidence>
<dbReference type="InterPro" id="IPR028974">
    <property type="entry name" value="TSP_type-3_rpt"/>
</dbReference>
<reference key="1">
    <citation type="submission" date="2010-11" db="EMBL/GenBank/DDBJ databases">
        <title>The complete genome of Paludibacter propionicigenes DSM 17365.</title>
        <authorList>
            <consortium name="US DOE Joint Genome Institute (JGI-PGF)"/>
            <person name="Lucas S."/>
            <person name="Copeland A."/>
            <person name="Lapidus A."/>
            <person name="Bruce D."/>
            <person name="Goodwin L."/>
            <person name="Pitluck S."/>
            <person name="Kyrpides N."/>
            <person name="Mavromatis K."/>
            <person name="Ivanova N."/>
            <person name="Munk A.C."/>
            <person name="Brettin T."/>
            <person name="Detter J.C."/>
            <person name="Han C."/>
            <person name="Tapia R."/>
            <person name="Land M."/>
            <person name="Hauser L."/>
            <person name="Markowitz V."/>
            <person name="Cheng J.-F."/>
            <person name="Hugenholtz P."/>
            <person name="Woyke T."/>
            <person name="Wu D."/>
            <person name="Gronow S."/>
            <person name="Wellnitz S."/>
            <person name="Brambilla E."/>
            <person name="Klenk H.-P."/>
            <person name="Eisen J.A."/>
        </authorList>
    </citation>
    <scope>NUCLEOTIDE SEQUENCE</scope>
    <source>
        <strain>WB4</strain>
    </source>
</reference>
<feature type="signal peptide" evidence="6">
    <location>
        <begin position="1"/>
        <end position="24"/>
    </location>
</feature>
<dbReference type="AlphaFoldDB" id="E4T2P7"/>
<comment type="subcellular location">
    <subcellularLocation>
        <location evidence="1">Cell outer membrane</location>
    </subcellularLocation>
</comment>
<dbReference type="eggNOG" id="COG2885">
    <property type="taxonomic scope" value="Bacteria"/>
</dbReference>
<dbReference type="EMBL" id="CP002345">
    <property type="protein sequence ID" value="ADQ78991.1"/>
    <property type="molecule type" value="Genomic_DNA"/>
</dbReference>
<evidence type="ECO:0000256" key="4">
    <source>
        <dbReference type="ARBA" id="ARBA00023237"/>
    </source>
</evidence>
<dbReference type="Proteomes" id="UP000008718">
    <property type="component" value="Chromosome"/>
</dbReference>
<dbReference type="Gene3D" id="3.30.1330.60">
    <property type="entry name" value="OmpA-like domain"/>
    <property type="match status" value="1"/>
</dbReference>
<evidence type="ECO:0000256" key="5">
    <source>
        <dbReference type="PROSITE-ProRule" id="PRU00473"/>
    </source>
</evidence>
<dbReference type="PANTHER" id="PTHR30329:SF21">
    <property type="entry name" value="LIPOPROTEIN YIAD-RELATED"/>
    <property type="match status" value="1"/>
</dbReference>
<keyword evidence="3 5" id="KW-0472">Membrane</keyword>
<evidence type="ECO:0000313" key="9">
    <source>
        <dbReference type="Proteomes" id="UP000008718"/>
    </source>
</evidence>
<feature type="domain" description="OmpA-like" evidence="7">
    <location>
        <begin position="696"/>
        <end position="813"/>
    </location>
</feature>
<dbReference type="Pfam" id="PF02412">
    <property type="entry name" value="TSP_3"/>
    <property type="match status" value="7"/>
</dbReference>
<dbReference type="InterPro" id="IPR050330">
    <property type="entry name" value="Bact_OuterMem_StrucFunc"/>
</dbReference>
<dbReference type="SUPFAM" id="SSF103647">
    <property type="entry name" value="TSP type-3 repeat"/>
    <property type="match status" value="2"/>
</dbReference>
<dbReference type="InterPro" id="IPR006665">
    <property type="entry name" value="OmpA-like"/>
</dbReference>
<proteinExistence type="predicted"/>
<keyword evidence="2 6" id="KW-0732">Signal</keyword>
<dbReference type="CDD" id="cd07185">
    <property type="entry name" value="OmpA_C-like"/>
    <property type="match status" value="1"/>
</dbReference>
<dbReference type="PROSITE" id="PS51123">
    <property type="entry name" value="OMPA_2"/>
    <property type="match status" value="1"/>
</dbReference>
<dbReference type="GO" id="GO:0009279">
    <property type="term" value="C:cell outer membrane"/>
    <property type="evidence" value="ECO:0007669"/>
    <property type="project" value="UniProtKB-SubCell"/>
</dbReference>
<accession>E4T2P7</accession>
<dbReference type="InterPro" id="IPR006664">
    <property type="entry name" value="OMP_bac"/>
</dbReference>
<protein>
    <submittedName>
        <fullName evidence="8">OmpA/MotB domain protein</fullName>
    </submittedName>
</protein>
<dbReference type="HOGENOM" id="CLU_391126_0_0_10"/>
<dbReference type="OrthoDB" id="9782229at2"/>
<evidence type="ECO:0000256" key="3">
    <source>
        <dbReference type="ARBA" id="ARBA00023136"/>
    </source>
</evidence>
<dbReference type="Pfam" id="PF18990">
    <property type="entry name" value="DUF5723"/>
    <property type="match status" value="1"/>
</dbReference>
<evidence type="ECO:0000256" key="1">
    <source>
        <dbReference type="ARBA" id="ARBA00004442"/>
    </source>
</evidence>
<sequence>MKRRNIYKKALILCGFLSTLTISAQQVNTMYFMENVPVRNSLNPAFQPLSNFYLGFPVLGFTQYSLGNNSLTLKDFAYNDANGKPIWFLNKNGDKNKFFNVLKPTTLMQTNMQLNVLDFGFRTGRAYWNFSIAEKMEGQVGLPKDLMKLLLYGTPDMNRNSYDFTSFGADMTVYTEVGLGYSRKANDKWTLGGKVKLLLGTGNVSGSSSDLKLNAGIDQWNLVGNGSVNYSSPIDLNGNSFQNFDPITDISTGQWLKPSGMGAGIDLGATYKLTNDVTLSAAVTDLGFIRWNKNLKKMGYNVDYKFTGIDGLNINDTDVNHKTDSIFTDFKNAIHDTITNSKAYTSYTSPKINVGVEYAFLNNKMSVGLLSRTLIHNKVAYEELTGSLNLRPVSWFDLSGSYSVLNGRSSNIGLGLGLRTGFIHWFVSADYVPVKYATVSFNNNSNSTKAPVPYNTKSTNFALGVNFVFGNKKDADRDGVKDSKDKCPDTPRGVKVDKNGCPIDTDGDGVPDYLDKCPDTPTEAYGSVDEHGCPLDTDGDGVPDYLDKCPDTPKEAKGFIDSKGCPIDTDGDGVPDYLDKCPDTPKEAKGMVDKNGCLLDSDGDGVPDYLDLCPNTPAEAKAFVDKNGCTLDTDGDGVPDYLDKCPNTPIEARGKVDQNGCPRDTDGDGIPDYLDKCPTIAGVAENEGCPAIKKEVKTLFKKALQGIQFETGKDKIKPKSYPILNQIAAVMTANPTYLIEVRGHTDNVGDAKLNQVLSQKRAESVRKYLIGKGIDSKRMTANGYGDTLPVSTNSTPAGRTLNRRVEFEITFEEVSVQ</sequence>
<dbReference type="PANTHER" id="PTHR30329">
    <property type="entry name" value="STATOR ELEMENT OF FLAGELLAR MOTOR COMPLEX"/>
    <property type="match status" value="1"/>
</dbReference>
<keyword evidence="4" id="KW-0998">Cell outer membrane</keyword>
<keyword evidence="9" id="KW-1185">Reference proteome</keyword>
<dbReference type="Gene3D" id="4.10.1080.10">
    <property type="entry name" value="TSP type-3 repeat"/>
    <property type="match status" value="3"/>
</dbReference>
<dbReference type="InterPro" id="IPR003367">
    <property type="entry name" value="Thrombospondin_3-like_rpt"/>
</dbReference>
<reference evidence="8 9" key="2">
    <citation type="journal article" date="2011" name="Stand. Genomic Sci.">
        <title>Complete genome sequence of Paludibacter propionicigenes type strain (WB4).</title>
        <authorList>
            <person name="Gronow S."/>
            <person name="Munk C."/>
            <person name="Lapidus A."/>
            <person name="Nolan M."/>
            <person name="Lucas S."/>
            <person name="Hammon N."/>
            <person name="Deshpande S."/>
            <person name="Cheng J.F."/>
            <person name="Tapia R."/>
            <person name="Han C."/>
            <person name="Goodwin L."/>
            <person name="Pitluck S."/>
            <person name="Liolios K."/>
            <person name="Ivanova N."/>
            <person name="Mavromatis K."/>
            <person name="Mikhailova N."/>
            <person name="Pati A."/>
            <person name="Chen A."/>
            <person name="Palaniappan K."/>
            <person name="Land M."/>
            <person name="Hauser L."/>
            <person name="Chang Y.J."/>
            <person name="Jeffries C.D."/>
            <person name="Brambilla E."/>
            <person name="Rohde M."/>
            <person name="Goker M."/>
            <person name="Detter J.C."/>
            <person name="Woyke T."/>
            <person name="Bristow J."/>
            <person name="Eisen J.A."/>
            <person name="Markowitz V."/>
            <person name="Hugenholtz P."/>
            <person name="Kyrpides N.C."/>
            <person name="Klenk H.P."/>
        </authorList>
    </citation>
    <scope>NUCLEOTIDE SEQUENCE [LARGE SCALE GENOMIC DNA]</scope>
    <source>
        <strain evidence="9">DSM 17365 / JCM 13257 / WB4</strain>
    </source>
</reference>